<dbReference type="InterPro" id="IPR024324">
    <property type="entry name" value="Condensin_cplx_su1_N"/>
</dbReference>
<dbReference type="Pfam" id="PF12922">
    <property type="entry name" value="Cnd1_N"/>
    <property type="match status" value="1"/>
</dbReference>
<reference evidence="2" key="1">
    <citation type="submission" date="2020-05" db="EMBL/GenBank/DDBJ databases">
        <title>Phylogenomic resolution of chytrid fungi.</title>
        <authorList>
            <person name="Stajich J.E."/>
            <person name="Amses K."/>
            <person name="Simmons R."/>
            <person name="Seto K."/>
            <person name="Myers J."/>
            <person name="Bonds A."/>
            <person name="Quandt C.A."/>
            <person name="Barry K."/>
            <person name="Liu P."/>
            <person name="Grigoriev I."/>
            <person name="Longcore J.E."/>
            <person name="James T.Y."/>
        </authorList>
    </citation>
    <scope>NUCLEOTIDE SEQUENCE</scope>
    <source>
        <strain evidence="2">PLAUS21</strain>
    </source>
</reference>
<organism evidence="2 3">
    <name type="scientific">Boothiomyces macroporosus</name>
    <dbReference type="NCBI Taxonomy" id="261099"/>
    <lineage>
        <taxon>Eukaryota</taxon>
        <taxon>Fungi</taxon>
        <taxon>Fungi incertae sedis</taxon>
        <taxon>Chytridiomycota</taxon>
        <taxon>Chytridiomycota incertae sedis</taxon>
        <taxon>Chytridiomycetes</taxon>
        <taxon>Rhizophydiales</taxon>
        <taxon>Terramycetaceae</taxon>
        <taxon>Boothiomyces</taxon>
    </lineage>
</organism>
<feature type="domain" description="Condensin complex subunit 1 N-terminal" evidence="1">
    <location>
        <begin position="74"/>
        <end position="221"/>
    </location>
</feature>
<accession>A0AAD5Y6Q9</accession>
<evidence type="ECO:0000259" key="1">
    <source>
        <dbReference type="Pfam" id="PF12922"/>
    </source>
</evidence>
<gene>
    <name evidence="2" type="ORF">HK103_004702</name>
</gene>
<dbReference type="Proteomes" id="UP001210925">
    <property type="component" value="Unassembled WGS sequence"/>
</dbReference>
<evidence type="ECO:0000313" key="2">
    <source>
        <dbReference type="EMBL" id="KAJ3261751.1"/>
    </source>
</evidence>
<comment type="caution">
    <text evidence="2">The sequence shown here is derived from an EMBL/GenBank/DDBJ whole genome shotgun (WGS) entry which is preliminary data.</text>
</comment>
<keyword evidence="3" id="KW-1185">Reference proteome</keyword>
<protein>
    <recommendedName>
        <fullName evidence="1">Condensin complex subunit 1 N-terminal domain-containing protein</fullName>
    </recommendedName>
</protein>
<dbReference type="EMBL" id="JADGKB010000004">
    <property type="protein sequence ID" value="KAJ3261751.1"/>
    <property type="molecule type" value="Genomic_DNA"/>
</dbReference>
<sequence>MDFEIQQQLLYLQDQSYSIENEIILSTCSPTELKKAVKELSFKLQDPTGILSCFDDLRSFLKHYDSISDVKGAFVKDLLAAFDQMIETTKTDLAEEQQHSFDVDKKCIELYVFLLYWLVLLAEQEYKQDLAKTEKKKGWNWEDKKEGGLRNQVFEAFHKLLLLNLNSLFTCSLDYFVIEYASTNNRMILKGICIVLEGDVGKQSASKEAISDIICHVMANYPQVHSGMK</sequence>
<dbReference type="AlphaFoldDB" id="A0AAD5Y6Q9"/>
<evidence type="ECO:0000313" key="3">
    <source>
        <dbReference type="Proteomes" id="UP001210925"/>
    </source>
</evidence>
<proteinExistence type="predicted"/>
<name>A0AAD5Y6Q9_9FUNG</name>